<proteinExistence type="inferred from homology"/>
<dbReference type="CDD" id="cd07742">
    <property type="entry name" value="metallo-hydrolase-like_MBL-fold"/>
    <property type="match status" value="1"/>
</dbReference>
<dbReference type="Gene3D" id="3.60.15.10">
    <property type="entry name" value="Ribonuclease Z/Hydroxyacylglutathione hydrolase-like"/>
    <property type="match status" value="1"/>
</dbReference>
<comment type="caution">
    <text evidence="6">The sequence shown here is derived from an EMBL/GenBank/DDBJ whole genome shotgun (WGS) entry which is preliminary data.</text>
</comment>
<reference evidence="6 7" key="1">
    <citation type="submission" date="2018-09" db="EMBL/GenBank/DDBJ databases">
        <authorList>
            <person name="Zhu H."/>
        </authorList>
    </citation>
    <scope>NUCLEOTIDE SEQUENCE [LARGE SCALE GENOMIC DNA]</scope>
    <source>
        <strain evidence="6 7">K1W22B-8</strain>
    </source>
</reference>
<evidence type="ECO:0000313" key="6">
    <source>
        <dbReference type="EMBL" id="RJF88032.1"/>
    </source>
</evidence>
<evidence type="ECO:0000259" key="5">
    <source>
        <dbReference type="SMART" id="SM00849"/>
    </source>
</evidence>
<dbReference type="SMART" id="SM00849">
    <property type="entry name" value="Lactamase_B"/>
    <property type="match status" value="1"/>
</dbReference>
<keyword evidence="4" id="KW-0862">Zinc</keyword>
<evidence type="ECO:0000256" key="3">
    <source>
        <dbReference type="ARBA" id="ARBA00022801"/>
    </source>
</evidence>
<dbReference type="InterPro" id="IPR051013">
    <property type="entry name" value="MBL_superfamily_lactonases"/>
</dbReference>
<dbReference type="AlphaFoldDB" id="A0A418WDC6"/>
<dbReference type="GO" id="GO:0016787">
    <property type="term" value="F:hydrolase activity"/>
    <property type="evidence" value="ECO:0007669"/>
    <property type="project" value="UniProtKB-KW"/>
</dbReference>
<dbReference type="InterPro" id="IPR001279">
    <property type="entry name" value="Metallo-B-lactamas"/>
</dbReference>
<sequence>MRVHHLNAATMCPIGAKLIRGTGGLFERARMVCHVLLIETDDGLVLVDTGIGTGDIADPKRLGGAFVKVLGAKLDPAETAVAQVKALGFSADDVRHIVLTHMDLDHAGGLGDFPKAKVHVHAREHEAAMARKSIQAKSRYIPGQWAHGPDWQLYDATGETWFGFDGVRALVYSDAEVLLVPLHGHTAGHCGVAVNTPEGWLLHAGDAYFFHGSVAEEAYTPPGLRFFQRVTDTISATRKRNQERLRQLNRTKGKEIAIFCAHDTTEYDRCCAQAHF</sequence>
<dbReference type="PANTHER" id="PTHR42978:SF3">
    <property type="entry name" value="BLR3078 PROTEIN"/>
    <property type="match status" value="1"/>
</dbReference>
<evidence type="ECO:0000256" key="1">
    <source>
        <dbReference type="ARBA" id="ARBA00007749"/>
    </source>
</evidence>
<comment type="similarity">
    <text evidence="1">Belongs to the metallo-beta-lactamase superfamily.</text>
</comment>
<protein>
    <submittedName>
        <fullName evidence="6">MBL fold metallo-hydrolase</fullName>
    </submittedName>
</protein>
<dbReference type="EMBL" id="QYUK01000011">
    <property type="protein sequence ID" value="RJF88032.1"/>
    <property type="molecule type" value="Genomic_DNA"/>
</dbReference>
<dbReference type="GO" id="GO:0046872">
    <property type="term" value="F:metal ion binding"/>
    <property type="evidence" value="ECO:0007669"/>
    <property type="project" value="UniProtKB-KW"/>
</dbReference>
<organism evidence="6 7">
    <name type="scientific">Oleomonas cavernae</name>
    <dbReference type="NCBI Taxonomy" id="2320859"/>
    <lineage>
        <taxon>Bacteria</taxon>
        <taxon>Pseudomonadati</taxon>
        <taxon>Pseudomonadota</taxon>
        <taxon>Alphaproteobacteria</taxon>
        <taxon>Acetobacterales</taxon>
        <taxon>Acetobacteraceae</taxon>
        <taxon>Oleomonas</taxon>
    </lineage>
</organism>
<accession>A0A418WDC6</accession>
<feature type="domain" description="Metallo-beta-lactamase" evidence="5">
    <location>
        <begin position="32"/>
        <end position="262"/>
    </location>
</feature>
<dbReference type="SUPFAM" id="SSF56281">
    <property type="entry name" value="Metallo-hydrolase/oxidoreductase"/>
    <property type="match status" value="1"/>
</dbReference>
<dbReference type="RefSeq" id="WP_119778666.1">
    <property type="nucleotide sequence ID" value="NZ_QYUK01000011.1"/>
</dbReference>
<keyword evidence="3 6" id="KW-0378">Hydrolase</keyword>
<dbReference type="InterPro" id="IPR036866">
    <property type="entry name" value="RibonucZ/Hydroxyglut_hydro"/>
</dbReference>
<evidence type="ECO:0000256" key="4">
    <source>
        <dbReference type="ARBA" id="ARBA00022833"/>
    </source>
</evidence>
<dbReference type="Proteomes" id="UP000284605">
    <property type="component" value="Unassembled WGS sequence"/>
</dbReference>
<gene>
    <name evidence="6" type="ORF">D3874_14235</name>
</gene>
<keyword evidence="2" id="KW-0479">Metal-binding</keyword>
<evidence type="ECO:0000313" key="7">
    <source>
        <dbReference type="Proteomes" id="UP000284605"/>
    </source>
</evidence>
<evidence type="ECO:0000256" key="2">
    <source>
        <dbReference type="ARBA" id="ARBA00022723"/>
    </source>
</evidence>
<dbReference type="PANTHER" id="PTHR42978">
    <property type="entry name" value="QUORUM-QUENCHING LACTONASE YTNP-RELATED-RELATED"/>
    <property type="match status" value="1"/>
</dbReference>
<keyword evidence="7" id="KW-1185">Reference proteome</keyword>
<dbReference type="Pfam" id="PF00753">
    <property type="entry name" value="Lactamase_B"/>
    <property type="match status" value="1"/>
</dbReference>
<dbReference type="OrthoDB" id="9773738at2"/>
<name>A0A418WDC6_9PROT</name>